<dbReference type="GO" id="GO:0016491">
    <property type="term" value="F:oxidoreductase activity"/>
    <property type="evidence" value="ECO:0007669"/>
    <property type="project" value="InterPro"/>
</dbReference>
<dbReference type="PROSITE" id="PS00194">
    <property type="entry name" value="THIOREDOXIN_1"/>
    <property type="match status" value="1"/>
</dbReference>
<dbReference type="Proteomes" id="UP000295781">
    <property type="component" value="Chromosome"/>
</dbReference>
<proteinExistence type="predicted"/>
<dbReference type="Gene3D" id="3.40.30.10">
    <property type="entry name" value="Glutaredoxin"/>
    <property type="match status" value="1"/>
</dbReference>
<dbReference type="PROSITE" id="PS51352">
    <property type="entry name" value="THIOREDOXIN_2"/>
    <property type="match status" value="1"/>
</dbReference>
<dbReference type="AlphaFoldDB" id="A0A4P2PYU2"/>
<sequence length="211" mass="22009">MRRSSSPPFARIVAALCASLALSPAAGCGGAAAPPAPTPAPAEGGGLIGAAAPALSAEVVSGEGPSTLEEARGKVVIVDFWATYCGPCRRSFPQYQEIADRFGGEVAVIAVSLDAPEDASKEDIAAFADEAGVRFKILWDRDESTAKRYRPPRMPTAYVIDQGGIVRHVHAGYERGEEEELAREIEALLAAAGRRRAAPPSGPRDGARTSP</sequence>
<feature type="chain" id="PRO_5020364097" evidence="3">
    <location>
        <begin position="29"/>
        <end position="211"/>
    </location>
</feature>
<evidence type="ECO:0000256" key="1">
    <source>
        <dbReference type="ARBA" id="ARBA00023284"/>
    </source>
</evidence>
<dbReference type="InterPro" id="IPR036249">
    <property type="entry name" value="Thioredoxin-like_sf"/>
</dbReference>
<dbReference type="InterPro" id="IPR050553">
    <property type="entry name" value="Thioredoxin_ResA/DsbE_sf"/>
</dbReference>
<dbReference type="InterPro" id="IPR017937">
    <property type="entry name" value="Thioredoxin_CS"/>
</dbReference>
<evidence type="ECO:0000313" key="6">
    <source>
        <dbReference type="Proteomes" id="UP000295781"/>
    </source>
</evidence>
<evidence type="ECO:0000313" key="5">
    <source>
        <dbReference type="EMBL" id="AUX22044.1"/>
    </source>
</evidence>
<dbReference type="EMBL" id="CP012670">
    <property type="protein sequence ID" value="AUX22044.1"/>
    <property type="molecule type" value="Genomic_DNA"/>
</dbReference>
<dbReference type="Pfam" id="PF00578">
    <property type="entry name" value="AhpC-TSA"/>
    <property type="match status" value="1"/>
</dbReference>
<dbReference type="GO" id="GO:0016209">
    <property type="term" value="F:antioxidant activity"/>
    <property type="evidence" value="ECO:0007669"/>
    <property type="project" value="InterPro"/>
</dbReference>
<name>A0A4P2PYU2_SORCE</name>
<dbReference type="CDD" id="cd02966">
    <property type="entry name" value="TlpA_like_family"/>
    <property type="match status" value="1"/>
</dbReference>
<dbReference type="PANTHER" id="PTHR42852">
    <property type="entry name" value="THIOL:DISULFIDE INTERCHANGE PROTEIN DSBE"/>
    <property type="match status" value="1"/>
</dbReference>
<accession>A0A4P2PYU2</accession>
<keyword evidence="3" id="KW-0732">Signal</keyword>
<dbReference type="InterPro" id="IPR013766">
    <property type="entry name" value="Thioredoxin_domain"/>
</dbReference>
<protein>
    <submittedName>
        <fullName evidence="5">AhpC/TSA family protein</fullName>
    </submittedName>
</protein>
<organism evidence="5 6">
    <name type="scientific">Sorangium cellulosum</name>
    <name type="common">Polyangium cellulosum</name>
    <dbReference type="NCBI Taxonomy" id="56"/>
    <lineage>
        <taxon>Bacteria</taxon>
        <taxon>Pseudomonadati</taxon>
        <taxon>Myxococcota</taxon>
        <taxon>Polyangia</taxon>
        <taxon>Polyangiales</taxon>
        <taxon>Polyangiaceae</taxon>
        <taxon>Sorangium</taxon>
    </lineage>
</organism>
<dbReference type="SUPFAM" id="SSF52833">
    <property type="entry name" value="Thioredoxin-like"/>
    <property type="match status" value="1"/>
</dbReference>
<feature type="region of interest" description="Disordered" evidence="2">
    <location>
        <begin position="192"/>
        <end position="211"/>
    </location>
</feature>
<dbReference type="InterPro" id="IPR000866">
    <property type="entry name" value="AhpC/TSA"/>
</dbReference>
<reference evidence="5 6" key="1">
    <citation type="submission" date="2015-09" db="EMBL/GenBank/DDBJ databases">
        <title>Sorangium comparison.</title>
        <authorList>
            <person name="Zaburannyi N."/>
            <person name="Bunk B."/>
            <person name="Overmann J."/>
            <person name="Mueller R."/>
        </authorList>
    </citation>
    <scope>NUCLEOTIDE SEQUENCE [LARGE SCALE GENOMIC DNA]</scope>
    <source>
        <strain evidence="5 6">So ceGT47</strain>
    </source>
</reference>
<evidence type="ECO:0000259" key="4">
    <source>
        <dbReference type="PROSITE" id="PS51352"/>
    </source>
</evidence>
<gene>
    <name evidence="5" type="ORF">SOCEGT47_025450</name>
</gene>
<dbReference type="PANTHER" id="PTHR42852:SF17">
    <property type="entry name" value="THIOREDOXIN-LIKE PROTEIN HI_1115"/>
    <property type="match status" value="1"/>
</dbReference>
<feature type="domain" description="Thioredoxin" evidence="4">
    <location>
        <begin position="46"/>
        <end position="190"/>
    </location>
</feature>
<keyword evidence="1" id="KW-0676">Redox-active center</keyword>
<evidence type="ECO:0000256" key="3">
    <source>
        <dbReference type="SAM" id="SignalP"/>
    </source>
</evidence>
<feature type="signal peptide" evidence="3">
    <location>
        <begin position="1"/>
        <end position="28"/>
    </location>
</feature>
<evidence type="ECO:0000256" key="2">
    <source>
        <dbReference type="SAM" id="MobiDB-lite"/>
    </source>
</evidence>
<dbReference type="OrthoDB" id="9813820at2"/>
<dbReference type="RefSeq" id="WP_129347276.1">
    <property type="nucleotide sequence ID" value="NZ_CP012670.1"/>
</dbReference>